<dbReference type="InterPro" id="IPR049883">
    <property type="entry name" value="NOTCH1_EGF-like"/>
</dbReference>
<protein>
    <recommendedName>
        <fullName evidence="10">EGF-like domain-containing protein</fullName>
    </recommendedName>
</protein>
<evidence type="ECO:0000313" key="11">
    <source>
        <dbReference type="EMBL" id="CAJ0575648.1"/>
    </source>
</evidence>
<keyword evidence="3 8" id="KW-0245">EGF-like domain</keyword>
<keyword evidence="6" id="KW-1015">Disulfide bond</keyword>
<proteinExistence type="predicted"/>
<name>A0AA36CWD5_9BILA</name>
<feature type="domain" description="EGF-like" evidence="10">
    <location>
        <begin position="1688"/>
        <end position="1724"/>
    </location>
</feature>
<dbReference type="PROSITE" id="PS01187">
    <property type="entry name" value="EGF_CA"/>
    <property type="match status" value="11"/>
</dbReference>
<feature type="domain" description="EGF-like" evidence="10">
    <location>
        <begin position="2242"/>
        <end position="2280"/>
    </location>
</feature>
<dbReference type="GO" id="GO:0005576">
    <property type="term" value="C:extracellular region"/>
    <property type="evidence" value="ECO:0007669"/>
    <property type="project" value="UniProtKB-SubCell"/>
</dbReference>
<dbReference type="InterPro" id="IPR009030">
    <property type="entry name" value="Growth_fac_rcpt_cys_sf"/>
</dbReference>
<dbReference type="InterPro" id="IPR001881">
    <property type="entry name" value="EGF-like_Ca-bd_dom"/>
</dbReference>
<evidence type="ECO:0000256" key="3">
    <source>
        <dbReference type="ARBA" id="ARBA00022536"/>
    </source>
</evidence>
<feature type="domain" description="EGF-like" evidence="10">
    <location>
        <begin position="1729"/>
        <end position="1770"/>
    </location>
</feature>
<feature type="domain" description="EGF-like" evidence="10">
    <location>
        <begin position="1812"/>
        <end position="1852"/>
    </location>
</feature>
<evidence type="ECO:0000256" key="9">
    <source>
        <dbReference type="SAM" id="MobiDB-lite"/>
    </source>
</evidence>
<dbReference type="InterPro" id="IPR018097">
    <property type="entry name" value="EGF_Ca-bd_CS"/>
</dbReference>
<dbReference type="CDD" id="cd00054">
    <property type="entry name" value="EGF_CA"/>
    <property type="match status" value="9"/>
</dbReference>
<comment type="caution">
    <text evidence="11">The sequence shown here is derived from an EMBL/GenBank/DDBJ whole genome shotgun (WGS) entry which is preliminary data.</text>
</comment>
<sequence>MMSCQLTSPDKKLLSYGRCNGGFKWDEAKKACVVSADPKDENPDLYPGDPENGGNDHWQGEYPETDADNVCGARAIFPTSDRCWAKWLGVPESELCDVKNGGVAKSPLIAQKMFTKGFCNCDGMSEGTGFNCYSECTKKDKTKVNCPGDRMCRRYVNGTLYCGCAEGFQFVSGNGGTACVPIQPPCESCQYDCHITSKCIPLGETSFVCSKCNPQLGFEDVSSQPGVQPGKSCRDVDECARDHECDRNAQCVNQEVLSNAFHFKYSCVCKKGWRGMNSTGTKCHPCRDENECKVEGICGPGAECRNTEGSYICNCKDGYQKGADGKCHDIDECVLRPCHRYATCTNTEGSYNCTCVAGFRDAPKPWVVKPQVDCELDPAVHCAKCDNATTNCVLEAGRYQCQCKKDHVYVDGQKCKPKEWCVNNADCAPAPKGKCIELVPLGSGYRCECQPGYEGDGKKCSATNVCNREAPCALVAHADCLSPDGKNYFCQCEKGFVRQLAEESNRLAPCYSVNSSQVNNCSICDPATQVCKPVLDLLGQPDPNFKTCYCKDGYEMRKDGKPGCVNINECQYESMNNCDPIRGKCVDKVPHLDGGKTFECKCQNGYKGDGTRDSCKNIDECTENKTPPCAGQHMKCVDSPGSYQCVCDKGYTMIAGMMVCLDVDECKASPCPANSQCFNKDGTFECKCAKGFKSEGELLPKGSGKCVDVDECKEFPVTYKKSACNEETSTCRNTPGSWECECKRPFYKAVGEDCEDVDECADGSDNCDKATTTCGNIKGGYQCKCKKGYERPANSTDGFACKNIDECANGVAKCNANSECVDLQGGYYCKCEKGFKESTTHFDPIHPVCVRDSVCSDDKCTCGSCVDTDKPPYYKCICPYGSFQPTELVCLGQKHCDKDYPCGDNGKCVDGECVCDENYEWITFPGPYTNETMKERPGCQLINLCDRQGCPTPAMKCTPLDTHPFKRCECPLGFKYSRDLVACIDIDECTEEVFGVTCPDHSRCVNYNGTYGCDCEWGFSNANSEAQTRAQNPLCVNDNECEKGTHNCTKVPNSVCKDLAPGFSCECKPGYFKTTDRTRSCGRAKNCLAETCMDIDECKNATCPQHAKCHNTDGSYYCECDKGYRMENGVCVRVNYCKGEGGGHNCTRFEVCCLTDDFFKCDCQKGYERNPKFGNCTYIPICGTDKDTCKTKNMKCVDDSTNGITTCQCKEHQKYINGACIDIDPCTFQPCPTGSQNLCVNDKTNADGYRCDCAKDYKKNPECATAHPNNCSCIPEDLCVKYSCPKDSQCQWKDSKRTCVCNDGYQMNPMKEECLPLDGCKLADGKPKCSPVVEECQPIGPGKARCVCSKTAILVREKCIANPCNEASFKCPTEATKMQTTDSKGVPICVCQCPEGKKFENGACVAVDVCGCLPALPPCKNTKVCPSPEQECRVWGGEAHCECPIGFEYDEKTKTCPDYDECKNNTFCPPTTKCTNLPGSYKCTCLKRGQIYDKVSGLCIPDSGCQEEAHCSDDVNKFCERVGNNEMYCVCHEPYQGSGLPGEKCTPIDYCALPQYKDVCGKVEGAIKVVDAIGKTCKCSCKSGCVPVFDKNFAVTQCKDIDECAANPQICANEQYTECKNKPDLCGGYECVCKEHYRRSANGKCERIDYCKENKVDCGSNGNCEPNTGSCICNPGYQWDHITKQCSDINECNTWPCREHEFCQNTIGSFECVCEGGFIRKTANGPCEDENECENPKNPCPEHSTCVNLKGGFRCQCENGYLQNGEFDCAHNSTVCETCPKNSHCLRTVAKDTIYNCTCNDGFRLNGAECQNIDECKEKKPCHVNATCTDLTPGYSCQCNKPLIGDGVTECTVPDFCDPSYGFMDCPTDSKCVPLWPGVTTADNKTHYVTCKCTSSGLRFNETTRTCQDIDECKEDPANVCPKQAVCQNTIGGYNCKCPAGYKWEPDTNKCDNINECLCPINGCYDKNKCGLTTGRCQDTDGSWICICEKNFGHPKGSTDNQTCERITYCGTELDDCDKKTTDCKETSDGFVCACKSGLHYVPNTNNKKCEDINECMDGTNTCDGPFQQCTNTYGGFYCNCTNDVVTSSTVAGKLKCAPTANCSTPIDCGPYGFAKEENGKCVCKCMNRYEWNLQEKTCIPVGTCEALGECPLNSVCRLTQRQNETQDGSPNALGTYAACVCNPGYVMKNFQCHQISICEQQPTICGNGKCLPDSVEPYKKYTCSCNDNSKAVQTPDGVRCEQASCDTRNPCDPNTGVCSVVQSSVRCDCKPGYEGVGTIESPCLPIKICELYNPCSKFAHCTEANGVAKCDCNKGYTGNGTWCKDVDECATGQHDCFPGGQCTNTQGSYQCKCPEEYEGDGKTCTPIKYCANKIDKCDRESTNCQDEYVSYSCKCKAGFQKIIGNKYRCENINECVPQNPCPLHAVTKQPFKCIDSIGSYSCQCSDGYVNIDAFHCKDIDECLQDPCLANSECVNKDGTFECLCDDGYNKTETGKGPLDYHCDIFPICDKQPDICDRKTSKCEMIPNKPAYTCTCLPGYAKADEKAPCKDINECETDEIKNHLNGLGKNVTCKNNDGGYELECKTGYKTVESKETKLLVCGPINECATDPAWAKALKVIEEFKQKVMNKQPLTMNDLAGALPKAEVPDSPYAKCLATQRFPMCVDLDYDSGSNAQLYEEESPDELKEFKGFGCRCADGSDPQKNGDWMECQQSICRCLGENVDPKCVNGVPGQCQCRQDPVKKFYRRIDKQGNLYCSENQCDTATNMTGIKNGLDVDIQCMNGKLIVPAGWEIIESENSNTEYIVRDINECAKSNPCCDAQNCEGPACVKCFNTPGSYECRVSTTNGDFKCVPGKYDAKTCLCAEAVCNVKQAWFYSCTGCNVTSRTFANDNRPVCSNILKEDLSGFQTFKSLKELLAHTCDAYLLAGQGYCAMNLNANPDDASQHPTFNYYGECNESAAPKCEAGVTPSRSQTISSLAKELYICYYAPTYKSGELPAGATTSNVISTVMCQNQYSSKNWAFQQVGQKLEQKKVKVA</sequence>
<keyword evidence="4" id="KW-0732">Signal</keyword>
<feature type="domain" description="EGF-like" evidence="10">
    <location>
        <begin position="1094"/>
        <end position="1130"/>
    </location>
</feature>
<feature type="domain" description="EGF-like" evidence="10">
    <location>
        <begin position="617"/>
        <end position="661"/>
    </location>
</feature>
<dbReference type="FunFam" id="2.10.25.10:FF:000005">
    <property type="entry name" value="Fibrillin 2"/>
    <property type="match status" value="1"/>
</dbReference>
<dbReference type="SUPFAM" id="SSF57196">
    <property type="entry name" value="EGF/Laminin"/>
    <property type="match status" value="3"/>
</dbReference>
<dbReference type="GO" id="GO:0005509">
    <property type="term" value="F:calcium ion binding"/>
    <property type="evidence" value="ECO:0007669"/>
    <property type="project" value="InterPro"/>
</dbReference>
<evidence type="ECO:0000256" key="2">
    <source>
        <dbReference type="ARBA" id="ARBA00022525"/>
    </source>
</evidence>
<dbReference type="PROSITE" id="PS00010">
    <property type="entry name" value="ASX_HYDROXYL"/>
    <property type="match status" value="15"/>
</dbReference>
<feature type="domain" description="EGF-like" evidence="10">
    <location>
        <begin position="1222"/>
        <end position="1264"/>
    </location>
</feature>
<feature type="domain" description="EGF-like" evidence="10">
    <location>
        <begin position="985"/>
        <end position="1025"/>
    </location>
</feature>
<feature type="domain" description="EGF-like" evidence="10">
    <location>
        <begin position="417"/>
        <end position="461"/>
    </location>
</feature>
<dbReference type="SMART" id="SM00181">
    <property type="entry name" value="EGF"/>
    <property type="match status" value="44"/>
</dbReference>
<reference evidence="11" key="1">
    <citation type="submission" date="2023-06" db="EMBL/GenBank/DDBJ databases">
        <authorList>
            <person name="Delattre M."/>
        </authorList>
    </citation>
    <scope>NUCLEOTIDE SEQUENCE</scope>
    <source>
        <strain evidence="11">AF72</strain>
    </source>
</reference>
<dbReference type="SMART" id="SM00179">
    <property type="entry name" value="EGF_CA"/>
    <property type="match status" value="30"/>
</dbReference>
<feature type="domain" description="EGF-like" evidence="10">
    <location>
        <begin position="1909"/>
        <end position="1952"/>
    </location>
</feature>
<keyword evidence="7" id="KW-0325">Glycoprotein</keyword>
<feature type="domain" description="EGF-like" evidence="10">
    <location>
        <begin position="2326"/>
        <end position="2366"/>
    </location>
</feature>
<feature type="domain" description="EGF-like" evidence="10">
    <location>
        <begin position="803"/>
        <end position="841"/>
    </location>
</feature>
<evidence type="ECO:0000256" key="5">
    <source>
        <dbReference type="ARBA" id="ARBA00022737"/>
    </source>
</evidence>
<evidence type="ECO:0000256" key="7">
    <source>
        <dbReference type="ARBA" id="ARBA00023180"/>
    </source>
</evidence>
<evidence type="ECO:0000256" key="6">
    <source>
        <dbReference type="ARBA" id="ARBA00023157"/>
    </source>
</evidence>
<evidence type="ECO:0000313" key="12">
    <source>
        <dbReference type="Proteomes" id="UP001177023"/>
    </source>
</evidence>
<evidence type="ECO:0000259" key="10">
    <source>
        <dbReference type="PROSITE" id="PS50026"/>
    </source>
</evidence>
<dbReference type="FunFam" id="2.10.25.10:FF:000014">
    <property type="entry name" value="Latent-transforming growth factor beta-binding protein 3"/>
    <property type="match status" value="1"/>
</dbReference>
<dbReference type="PANTHER" id="PTHR24039">
    <property type="entry name" value="FIBRILLIN-RELATED"/>
    <property type="match status" value="1"/>
</dbReference>
<feature type="domain" description="EGF-like" evidence="10">
    <location>
        <begin position="235"/>
        <end position="279"/>
    </location>
</feature>
<dbReference type="Gene3D" id="2.90.20.10">
    <property type="entry name" value="Plasmodium vivax P25 domain"/>
    <property type="match status" value="4"/>
</dbReference>
<dbReference type="PANTHER" id="PTHR24039:SF58">
    <property type="entry name" value="EGF-LIKE DOMAIN-CONTAINING PROTEIN"/>
    <property type="match status" value="1"/>
</dbReference>
<feature type="domain" description="EGF-like" evidence="10">
    <location>
        <begin position="288"/>
        <end position="328"/>
    </location>
</feature>
<dbReference type="EMBL" id="CATQJA010002640">
    <property type="protein sequence ID" value="CAJ0575648.1"/>
    <property type="molecule type" value="Genomic_DNA"/>
</dbReference>
<feature type="domain" description="EGF-like" evidence="10">
    <location>
        <begin position="662"/>
        <end position="695"/>
    </location>
</feature>
<feature type="domain" description="EGF-like" evidence="10">
    <location>
        <begin position="2459"/>
        <end position="2495"/>
    </location>
</feature>
<dbReference type="Pfam" id="PF07645">
    <property type="entry name" value="EGF_CA"/>
    <property type="match status" value="21"/>
</dbReference>
<feature type="region of interest" description="Disordered" evidence="9">
    <location>
        <begin position="39"/>
        <end position="59"/>
    </location>
</feature>
<feature type="domain" description="EGF-like" evidence="10">
    <location>
        <begin position="329"/>
        <end position="362"/>
    </location>
</feature>
<dbReference type="FunFam" id="2.10.25.10:FF:000038">
    <property type="entry name" value="Fibrillin 2"/>
    <property type="match status" value="4"/>
</dbReference>
<evidence type="ECO:0000256" key="1">
    <source>
        <dbReference type="ARBA" id="ARBA00004613"/>
    </source>
</evidence>
<comment type="subcellular location">
    <subcellularLocation>
        <location evidence="1">Secreted</location>
    </subcellularLocation>
</comment>
<gene>
    <name evidence="11" type="ORF">MSPICULIGERA_LOCUS13957</name>
</gene>
<keyword evidence="5" id="KW-0677">Repeat</keyword>
<keyword evidence="12" id="KW-1185">Reference proteome</keyword>
<dbReference type="SUPFAM" id="SSF57184">
    <property type="entry name" value="Growth factor receptor domain"/>
    <property type="match status" value="6"/>
</dbReference>
<dbReference type="Gene3D" id="2.10.25.10">
    <property type="entry name" value="Laminin"/>
    <property type="match status" value="23"/>
</dbReference>
<keyword evidence="2" id="KW-0964">Secreted</keyword>
<feature type="non-terminal residue" evidence="11">
    <location>
        <position position="1"/>
    </location>
</feature>
<dbReference type="InterPro" id="IPR000152">
    <property type="entry name" value="EGF-type_Asp/Asn_hydroxyl_site"/>
</dbReference>
<comment type="caution">
    <text evidence="8">Lacks conserved residue(s) required for the propagation of feature annotation.</text>
</comment>
<accession>A0AA36CWD5</accession>
<dbReference type="PROSITE" id="PS50026">
    <property type="entry name" value="EGF_3"/>
    <property type="match status" value="19"/>
</dbReference>
<dbReference type="Proteomes" id="UP001177023">
    <property type="component" value="Unassembled WGS sequence"/>
</dbReference>
<dbReference type="PROSITE" id="PS01186">
    <property type="entry name" value="EGF_2"/>
    <property type="match status" value="11"/>
</dbReference>
<dbReference type="InterPro" id="IPR000742">
    <property type="entry name" value="EGF"/>
</dbReference>
<feature type="domain" description="EGF-like" evidence="10">
    <location>
        <begin position="2286"/>
        <end position="2325"/>
    </location>
</feature>
<evidence type="ECO:0000256" key="4">
    <source>
        <dbReference type="ARBA" id="ARBA00022729"/>
    </source>
</evidence>
<evidence type="ECO:0000256" key="8">
    <source>
        <dbReference type="PROSITE-ProRule" id="PRU00076"/>
    </source>
</evidence>
<organism evidence="11 12">
    <name type="scientific">Mesorhabditis spiculigera</name>
    <dbReference type="NCBI Taxonomy" id="96644"/>
    <lineage>
        <taxon>Eukaryota</taxon>
        <taxon>Metazoa</taxon>
        <taxon>Ecdysozoa</taxon>
        <taxon>Nematoda</taxon>
        <taxon>Chromadorea</taxon>
        <taxon>Rhabditida</taxon>
        <taxon>Rhabditina</taxon>
        <taxon>Rhabditomorpha</taxon>
        <taxon>Rhabditoidea</taxon>
        <taxon>Rhabditidae</taxon>
        <taxon>Mesorhabditinae</taxon>
        <taxon>Mesorhabditis</taxon>
    </lineage>
</organism>
<feature type="domain" description="EGF-like" evidence="10">
    <location>
        <begin position="566"/>
        <end position="616"/>
    </location>
</feature>